<evidence type="ECO:0000256" key="4">
    <source>
        <dbReference type="SAM" id="MobiDB-lite"/>
    </source>
</evidence>
<dbReference type="EMBL" id="JALLPB020000521">
    <property type="protein sequence ID" value="KAL3808315.1"/>
    <property type="molecule type" value="Genomic_DNA"/>
</dbReference>
<comment type="caution">
    <text evidence="6">The sequence shown here is derived from an EMBL/GenBank/DDBJ whole genome shotgun (WGS) entry which is preliminary data.</text>
</comment>
<evidence type="ECO:0000313" key="7">
    <source>
        <dbReference type="Proteomes" id="UP001530377"/>
    </source>
</evidence>
<evidence type="ECO:0000256" key="5">
    <source>
        <dbReference type="SAM" id="Phobius"/>
    </source>
</evidence>
<dbReference type="FunFam" id="3.40.50.11350:FF:000014">
    <property type="entry name" value="Uncharacterized protein"/>
    <property type="match status" value="1"/>
</dbReference>
<evidence type="ECO:0000256" key="3">
    <source>
        <dbReference type="ARBA" id="ARBA00023277"/>
    </source>
</evidence>
<keyword evidence="2" id="KW-0294">Fucose metabolism</keyword>
<sequence>MFLSLEFGIMSTPNALPLHRHANSSGGHPLNDGDTTFTTSKFRQQVVAQIATNRPLSSSYSSFRFRRRSDLALAIIGAFIVVLCVLHVALHTENLPRQTIMTPACVSLGNCTDSGGARTAKRMTSGERSALQSKLQEFVKARARGDEMKFLQKKTMTSQSDIEARVRQQQQEQRWQQEQQQLQKQLRQKQQQPPPPPPPPPPPEQQLQQQQQQQQIQEQNSHPVAHLNCVDHGGPIDQKIVDEMVFWSDIPSDSSYLSPMHPLRDPKTPDDVERYLTFEPDHGGWNNVRMAMETALVMSHAMGRTLVLPPEQRMYLLDHEDALGFGDFYHLDAISVEHRGFKVISMEEFLNTTGTAGELIDPVSGTARYPTKWDNVNGLWDYLRAVGNTPEWDPWECALAIPRSTDPGSITELKDTHRSIMDGTFGKPKPTLEEFNGNPTPVNASVAERMREMLADRENLCIYDEEMQGSKLIHLKVQSKPKEVRLLTHFYDWRQDLWSKRFVRDHLRYVDEIMCAAARVVEAVRVHARKNEKHNASRDDGIYDSMHVRRGDFQYTPTRLPADQLYKLSPELTEGATLYVATDERDKDFFNIFKEHYDVVFMDDFLHVIKGVDTAYYGMIDQLVAYKSRVFYGTWWSTLSGYVNRMRGYYIAKHKLEGYVDGTMNSWYFTPEERVLQMREYIPVRKPIYCREFPISWRDIDQGIDDMESTYI</sequence>
<keyword evidence="3" id="KW-0119">Carbohydrate metabolism</keyword>
<feature type="compositionally biased region" description="Pro residues" evidence="4">
    <location>
        <begin position="192"/>
        <end position="204"/>
    </location>
</feature>
<feature type="region of interest" description="Disordered" evidence="4">
    <location>
        <begin position="152"/>
        <end position="221"/>
    </location>
</feature>
<dbReference type="PANTHER" id="PTHR31469:SF8">
    <property type="entry name" value="OS07G0641000 PROTEIN"/>
    <property type="match status" value="1"/>
</dbReference>
<dbReference type="Proteomes" id="UP001530377">
    <property type="component" value="Unassembled WGS sequence"/>
</dbReference>
<keyword evidence="5" id="KW-0472">Membrane</keyword>
<evidence type="ECO:0000256" key="1">
    <source>
        <dbReference type="ARBA" id="ARBA00022679"/>
    </source>
</evidence>
<dbReference type="Pfam" id="PF10250">
    <property type="entry name" value="O-FucT"/>
    <property type="match status" value="1"/>
</dbReference>
<protein>
    <submittedName>
        <fullName evidence="6">Uncharacterized protein</fullName>
    </submittedName>
</protein>
<keyword evidence="5" id="KW-1133">Transmembrane helix</keyword>
<feature type="transmembrane region" description="Helical" evidence="5">
    <location>
        <begin position="71"/>
        <end position="90"/>
    </location>
</feature>
<evidence type="ECO:0000256" key="2">
    <source>
        <dbReference type="ARBA" id="ARBA00023253"/>
    </source>
</evidence>
<keyword evidence="5" id="KW-0812">Transmembrane</keyword>
<dbReference type="AlphaFoldDB" id="A0ABD3R5P1"/>
<dbReference type="Gene3D" id="3.40.50.11340">
    <property type="match status" value="1"/>
</dbReference>
<feature type="compositionally biased region" description="Low complexity" evidence="4">
    <location>
        <begin position="167"/>
        <end position="191"/>
    </location>
</feature>
<dbReference type="CDD" id="cd11296">
    <property type="entry name" value="O-FucT_like"/>
    <property type="match status" value="1"/>
</dbReference>
<dbReference type="Gene3D" id="3.40.50.11350">
    <property type="match status" value="1"/>
</dbReference>
<dbReference type="SUPFAM" id="SSF101447">
    <property type="entry name" value="Formin homology 2 domain (FH2 domain)"/>
    <property type="match status" value="1"/>
</dbReference>
<dbReference type="GO" id="GO:0016740">
    <property type="term" value="F:transferase activity"/>
    <property type="evidence" value="ECO:0007669"/>
    <property type="project" value="UniProtKB-KW"/>
</dbReference>
<keyword evidence="1" id="KW-0808">Transferase</keyword>
<name>A0ABD3R5P1_9STRA</name>
<evidence type="ECO:0000313" key="6">
    <source>
        <dbReference type="EMBL" id="KAL3808315.1"/>
    </source>
</evidence>
<feature type="compositionally biased region" description="Low complexity" evidence="4">
    <location>
        <begin position="205"/>
        <end position="219"/>
    </location>
</feature>
<proteinExistence type="predicted"/>
<keyword evidence="7" id="KW-1185">Reference proteome</keyword>
<dbReference type="PANTHER" id="PTHR31469">
    <property type="entry name" value="OS07G0633600 PROTEIN"/>
    <property type="match status" value="1"/>
</dbReference>
<dbReference type="GO" id="GO:0006004">
    <property type="term" value="P:fucose metabolic process"/>
    <property type="evidence" value="ECO:0007669"/>
    <property type="project" value="UniProtKB-KW"/>
</dbReference>
<gene>
    <name evidence="6" type="ORF">ACHAXA_004044</name>
</gene>
<accession>A0ABD3R5P1</accession>
<organism evidence="6 7">
    <name type="scientific">Cyclostephanos tholiformis</name>
    <dbReference type="NCBI Taxonomy" id="382380"/>
    <lineage>
        <taxon>Eukaryota</taxon>
        <taxon>Sar</taxon>
        <taxon>Stramenopiles</taxon>
        <taxon>Ochrophyta</taxon>
        <taxon>Bacillariophyta</taxon>
        <taxon>Coscinodiscophyceae</taxon>
        <taxon>Thalassiosirophycidae</taxon>
        <taxon>Stephanodiscales</taxon>
        <taxon>Stephanodiscaceae</taxon>
        <taxon>Cyclostephanos</taxon>
    </lineage>
</organism>
<reference evidence="6 7" key="1">
    <citation type="submission" date="2024-10" db="EMBL/GenBank/DDBJ databases">
        <title>Updated reference genomes for cyclostephanoid diatoms.</title>
        <authorList>
            <person name="Roberts W.R."/>
            <person name="Alverson A.J."/>
        </authorList>
    </citation>
    <scope>NUCLEOTIDE SEQUENCE [LARGE SCALE GENOMIC DNA]</scope>
    <source>
        <strain evidence="6 7">AJA228-03</strain>
    </source>
</reference>
<dbReference type="InterPro" id="IPR019378">
    <property type="entry name" value="GDP-Fuc_O-FucTrfase"/>
</dbReference>